<reference evidence="4 5" key="1">
    <citation type="submission" date="2021-07" db="EMBL/GenBank/DDBJ databases">
        <authorList>
            <person name="So Y."/>
        </authorList>
    </citation>
    <scope>NUCLEOTIDE SEQUENCE [LARGE SCALE GENOMIC DNA]</scope>
    <source>
        <strain evidence="4 5">HJA6</strain>
    </source>
</reference>
<proteinExistence type="inferred from homology"/>
<accession>A0ABS7ACY8</accession>
<dbReference type="InterPro" id="IPR002347">
    <property type="entry name" value="SDR_fam"/>
</dbReference>
<dbReference type="PANTHER" id="PTHR44252:SF3">
    <property type="entry name" value="D-ERYTHRULOSE REDUCTASE-RELATED"/>
    <property type="match status" value="1"/>
</dbReference>
<dbReference type="InterPro" id="IPR020904">
    <property type="entry name" value="Sc_DH/Rdtase_CS"/>
</dbReference>
<dbReference type="InterPro" id="IPR051737">
    <property type="entry name" value="L-xylulose/Carbonyl_redctase"/>
</dbReference>
<dbReference type="PROSITE" id="PS00061">
    <property type="entry name" value="ADH_SHORT"/>
    <property type="match status" value="1"/>
</dbReference>
<dbReference type="Pfam" id="PF13561">
    <property type="entry name" value="adh_short_C2"/>
    <property type="match status" value="1"/>
</dbReference>
<evidence type="ECO:0000256" key="2">
    <source>
        <dbReference type="ARBA" id="ARBA00011881"/>
    </source>
</evidence>
<comment type="subunit">
    <text evidence="2">Homotetramer.</text>
</comment>
<evidence type="ECO:0000256" key="1">
    <source>
        <dbReference type="ARBA" id="ARBA00006484"/>
    </source>
</evidence>
<name>A0ABS7ACY8_9PROT</name>
<evidence type="ECO:0000256" key="3">
    <source>
        <dbReference type="ARBA" id="ARBA00022857"/>
    </source>
</evidence>
<protein>
    <submittedName>
        <fullName evidence="4">SDR family oxidoreductase</fullName>
    </submittedName>
</protein>
<dbReference type="PRINTS" id="PR00080">
    <property type="entry name" value="SDRFAMILY"/>
</dbReference>
<dbReference type="EMBL" id="JAHYBZ010000004">
    <property type="protein sequence ID" value="MBW6399034.1"/>
    <property type="molecule type" value="Genomic_DNA"/>
</dbReference>
<organism evidence="4 5">
    <name type="scientific">Roseomonas alba</name>
    <dbReference type="NCBI Taxonomy" id="2846776"/>
    <lineage>
        <taxon>Bacteria</taxon>
        <taxon>Pseudomonadati</taxon>
        <taxon>Pseudomonadota</taxon>
        <taxon>Alphaproteobacteria</taxon>
        <taxon>Acetobacterales</taxon>
        <taxon>Roseomonadaceae</taxon>
        <taxon>Roseomonas</taxon>
    </lineage>
</organism>
<dbReference type="SUPFAM" id="SSF51735">
    <property type="entry name" value="NAD(P)-binding Rossmann-fold domains"/>
    <property type="match status" value="1"/>
</dbReference>
<sequence length="256" mass="25656">MTAVTQAAPAFRLDGRRILVTGASLGIGRAVALAAAASGAVVTLSARRRDGLEAVAAEIAASGGTATVLPFDAADPAAIRAALTDAGPFDGLVNNAGSVTREPFLEATEGEMDRVLALNVKGATLVAQLVARGMVKAGHGGSIVNISSVAGLVGSRNRSLYAATKHAVMGLTRAMALELAPHRIRANAVCPGLVNTPLAADLMADPKVVAAARARIPLGRIMEPEDIAGPTVFLLSDASSAVTGIALPVDGGVTAE</sequence>
<keyword evidence="3" id="KW-0521">NADP</keyword>
<gene>
    <name evidence="4" type="ORF">KPL78_14305</name>
</gene>
<dbReference type="PRINTS" id="PR00081">
    <property type="entry name" value="GDHRDH"/>
</dbReference>
<evidence type="ECO:0000313" key="5">
    <source>
        <dbReference type="Proteomes" id="UP001196565"/>
    </source>
</evidence>
<dbReference type="Proteomes" id="UP001196565">
    <property type="component" value="Unassembled WGS sequence"/>
</dbReference>
<keyword evidence="5" id="KW-1185">Reference proteome</keyword>
<evidence type="ECO:0000313" key="4">
    <source>
        <dbReference type="EMBL" id="MBW6399034.1"/>
    </source>
</evidence>
<dbReference type="Gene3D" id="3.40.50.720">
    <property type="entry name" value="NAD(P)-binding Rossmann-like Domain"/>
    <property type="match status" value="1"/>
</dbReference>
<comment type="similarity">
    <text evidence="1">Belongs to the short-chain dehydrogenases/reductases (SDR) family.</text>
</comment>
<dbReference type="PANTHER" id="PTHR44252">
    <property type="entry name" value="D-ERYTHRULOSE REDUCTASE"/>
    <property type="match status" value="1"/>
</dbReference>
<dbReference type="InterPro" id="IPR036291">
    <property type="entry name" value="NAD(P)-bd_dom_sf"/>
</dbReference>
<comment type="caution">
    <text evidence="4">The sequence shown here is derived from an EMBL/GenBank/DDBJ whole genome shotgun (WGS) entry which is preliminary data.</text>
</comment>
<dbReference type="RefSeq" id="WP_219763619.1">
    <property type="nucleotide sequence ID" value="NZ_JAHYBZ010000004.1"/>
</dbReference>
<dbReference type="NCBIfam" id="NF005559">
    <property type="entry name" value="PRK07231.1"/>
    <property type="match status" value="1"/>
</dbReference>